<protein>
    <recommendedName>
        <fullName evidence="3">Aminotransferase-like plant mobile domain-containing protein</fullName>
    </recommendedName>
</protein>
<dbReference type="EMBL" id="KK914508">
    <property type="protein sequence ID" value="KDP34742.1"/>
    <property type="molecule type" value="Genomic_DNA"/>
</dbReference>
<evidence type="ECO:0000313" key="1">
    <source>
        <dbReference type="EMBL" id="KDP34742.1"/>
    </source>
</evidence>
<dbReference type="Proteomes" id="UP000027138">
    <property type="component" value="Unassembled WGS sequence"/>
</dbReference>
<accession>A0A067KF73</accession>
<evidence type="ECO:0008006" key="3">
    <source>
        <dbReference type="Google" id="ProtNLM"/>
    </source>
</evidence>
<sequence length="184" mass="21340">MVKEILAVPRLDISPASLILHVFGFSAYKILSYDFGADVVPYDQTFTLLGKHAWYPSSMLRPMGSPFLLQVMAPPPDHLMFDCRPRVYVYRQHRLIGETVEDWTSIFQDLTSKGVRWTCPWWYIERVTVSFYMLCVPLYGLSMALAYYPSRVARQFDCHQAVPDYTQFDGGLLTQRFLSRFISS</sequence>
<gene>
    <name evidence="1" type="ORF">JCGZ_11268</name>
</gene>
<proteinExistence type="predicted"/>
<dbReference type="AlphaFoldDB" id="A0A067KF73"/>
<keyword evidence="2" id="KW-1185">Reference proteome</keyword>
<reference evidence="1 2" key="1">
    <citation type="journal article" date="2014" name="PLoS ONE">
        <title>Global Analysis of Gene Expression Profiles in Physic Nut (Jatropha curcas L.) Seedlings Exposed to Salt Stress.</title>
        <authorList>
            <person name="Zhang L."/>
            <person name="Zhang C."/>
            <person name="Wu P."/>
            <person name="Chen Y."/>
            <person name="Li M."/>
            <person name="Jiang H."/>
            <person name="Wu G."/>
        </authorList>
    </citation>
    <scope>NUCLEOTIDE SEQUENCE [LARGE SCALE GENOMIC DNA]</scope>
    <source>
        <strain evidence="2">cv. GZQX0401</strain>
        <tissue evidence="1">Young leaves</tissue>
    </source>
</reference>
<name>A0A067KF73_JATCU</name>
<organism evidence="1 2">
    <name type="scientific">Jatropha curcas</name>
    <name type="common">Barbados nut</name>
    <dbReference type="NCBI Taxonomy" id="180498"/>
    <lineage>
        <taxon>Eukaryota</taxon>
        <taxon>Viridiplantae</taxon>
        <taxon>Streptophyta</taxon>
        <taxon>Embryophyta</taxon>
        <taxon>Tracheophyta</taxon>
        <taxon>Spermatophyta</taxon>
        <taxon>Magnoliopsida</taxon>
        <taxon>eudicotyledons</taxon>
        <taxon>Gunneridae</taxon>
        <taxon>Pentapetalae</taxon>
        <taxon>rosids</taxon>
        <taxon>fabids</taxon>
        <taxon>Malpighiales</taxon>
        <taxon>Euphorbiaceae</taxon>
        <taxon>Crotonoideae</taxon>
        <taxon>Jatropheae</taxon>
        <taxon>Jatropha</taxon>
    </lineage>
</organism>
<evidence type="ECO:0000313" key="2">
    <source>
        <dbReference type="Proteomes" id="UP000027138"/>
    </source>
</evidence>